<dbReference type="AlphaFoldDB" id="A0A1M5S3M1"/>
<gene>
    <name evidence="1" type="ORF">SAMN04488109_3731</name>
</gene>
<dbReference type="RefSeq" id="WP_073136823.1">
    <property type="nucleotide sequence ID" value="NZ_FQWQ01000002.1"/>
</dbReference>
<dbReference type="OrthoDB" id="793353at2"/>
<dbReference type="Pfam" id="PF14539">
    <property type="entry name" value="DUF4442"/>
    <property type="match status" value="1"/>
</dbReference>
<dbReference type="EMBL" id="FQWQ01000002">
    <property type="protein sequence ID" value="SHH33091.1"/>
    <property type="molecule type" value="Genomic_DNA"/>
</dbReference>
<sequence length="170" mass="19794">MNISKYLERAKRSSFHLWVLNQGLLRMIPFNKPHAFTVTLIEDYRVRISIPYKRKNFNHIRGLHACALATLSEYATGFLLISRLGFDTYRVIMQRLEMEYHYQGKMDAVAEFALTPEWIAQHITAPLNEQEAVVVTCEVKIHDVEGKHLTTGRIHWQIKKWASVKTKVVA</sequence>
<dbReference type="InterPro" id="IPR027961">
    <property type="entry name" value="DUF4442"/>
</dbReference>
<dbReference type="InterPro" id="IPR029069">
    <property type="entry name" value="HotDog_dom_sf"/>
</dbReference>
<name>A0A1M5S3M1_9BACT</name>
<evidence type="ECO:0000313" key="2">
    <source>
        <dbReference type="Proteomes" id="UP000184212"/>
    </source>
</evidence>
<proteinExistence type="predicted"/>
<protein>
    <recommendedName>
        <fullName evidence="3">Acyl-coenzyme A thioesterase PaaI, contains HGG motif</fullName>
    </recommendedName>
</protein>
<keyword evidence="2" id="KW-1185">Reference proteome</keyword>
<dbReference type="SUPFAM" id="SSF54637">
    <property type="entry name" value="Thioesterase/thiol ester dehydrase-isomerase"/>
    <property type="match status" value="1"/>
</dbReference>
<accession>A0A1M5S3M1</accession>
<dbReference type="STRING" id="947013.SAMN04488109_3731"/>
<reference evidence="1 2" key="1">
    <citation type="submission" date="2016-11" db="EMBL/GenBank/DDBJ databases">
        <authorList>
            <person name="Jaros S."/>
            <person name="Januszkiewicz K."/>
            <person name="Wedrychowicz H."/>
        </authorList>
    </citation>
    <scope>NUCLEOTIDE SEQUENCE [LARGE SCALE GENOMIC DNA]</scope>
    <source>
        <strain evidence="1 2">DSM 24574</strain>
    </source>
</reference>
<organism evidence="1 2">
    <name type="scientific">Chryseolinea serpens</name>
    <dbReference type="NCBI Taxonomy" id="947013"/>
    <lineage>
        <taxon>Bacteria</taxon>
        <taxon>Pseudomonadati</taxon>
        <taxon>Bacteroidota</taxon>
        <taxon>Cytophagia</taxon>
        <taxon>Cytophagales</taxon>
        <taxon>Fulvivirgaceae</taxon>
        <taxon>Chryseolinea</taxon>
    </lineage>
</organism>
<evidence type="ECO:0008006" key="3">
    <source>
        <dbReference type="Google" id="ProtNLM"/>
    </source>
</evidence>
<dbReference type="Gene3D" id="3.10.129.10">
    <property type="entry name" value="Hotdog Thioesterase"/>
    <property type="match status" value="1"/>
</dbReference>
<evidence type="ECO:0000313" key="1">
    <source>
        <dbReference type="EMBL" id="SHH33091.1"/>
    </source>
</evidence>
<dbReference type="Proteomes" id="UP000184212">
    <property type="component" value="Unassembled WGS sequence"/>
</dbReference>